<dbReference type="InterPro" id="IPR029016">
    <property type="entry name" value="GAF-like_dom_sf"/>
</dbReference>
<sequence>MSPRTGWGRDRAAQAGGTGEGVRVGMNERLVLERQRRVTAWQRFVSRGVPDRSVPAGVLASWARSAASVPADRVSAPVSDQAPAWTGSPLEFATRDLRPELMALAQDGDLMVALADARGQLLWTAGSARMQRLGQALNFVPGGHWDEGSVGTNALALALRERTAVRVFAAEHYVQAVHDWVCYGAPLRDAQGTLLGVLNLSTVWEQSTPLGLASAQHYAQRIEAQLAQGPQVTLRVRLCGTPLVQLGGRCLHLTPRQLELLAVLALHPEGLTLDALHAHVYGDAPITSSTLKSEVSTLRGLLGGQIASRPYRLSVPVELDVTRLEGLLLAGALDGALDLFDGPPLPLSESPLLSYWRSYLDGALRRAVCGRRDPALLWRYAARFDDLEALALLESLLEAGDARREVVRARRAALLAVR</sequence>
<protein>
    <submittedName>
        <fullName evidence="6">Helix-turn-helix domain-containing protein</fullName>
    </submittedName>
</protein>
<feature type="region of interest" description="Disordered" evidence="4">
    <location>
        <begin position="1"/>
        <end position="20"/>
    </location>
</feature>
<dbReference type="Gene3D" id="3.30.450.40">
    <property type="match status" value="1"/>
</dbReference>
<feature type="domain" description="OmpR/PhoB-type" evidence="5">
    <location>
        <begin position="248"/>
        <end position="313"/>
    </location>
</feature>
<comment type="caution">
    <text evidence="6">The sequence shown here is derived from an EMBL/GenBank/DDBJ whole genome shotgun (WGS) entry which is preliminary data.</text>
</comment>
<evidence type="ECO:0000313" key="6">
    <source>
        <dbReference type="EMBL" id="GAA0499692.1"/>
    </source>
</evidence>
<evidence type="ECO:0000256" key="4">
    <source>
        <dbReference type="SAM" id="MobiDB-lite"/>
    </source>
</evidence>
<dbReference type="SUPFAM" id="SSF46894">
    <property type="entry name" value="C-terminal effector domain of the bipartite response regulators"/>
    <property type="match status" value="1"/>
</dbReference>
<dbReference type="Proteomes" id="UP001500191">
    <property type="component" value="Unassembled WGS sequence"/>
</dbReference>
<evidence type="ECO:0000259" key="5">
    <source>
        <dbReference type="SMART" id="SM00862"/>
    </source>
</evidence>
<evidence type="ECO:0000256" key="2">
    <source>
        <dbReference type="ARBA" id="ARBA00023125"/>
    </source>
</evidence>
<dbReference type="Gene3D" id="1.10.10.10">
    <property type="entry name" value="Winged helix-like DNA-binding domain superfamily/Winged helix DNA-binding domain"/>
    <property type="match status" value="1"/>
</dbReference>
<accession>A0ABP3LH88</accession>
<dbReference type="InterPro" id="IPR016032">
    <property type="entry name" value="Sig_transdc_resp-reg_C-effctor"/>
</dbReference>
<evidence type="ECO:0000313" key="7">
    <source>
        <dbReference type="Proteomes" id="UP001500191"/>
    </source>
</evidence>
<proteinExistence type="predicted"/>
<organism evidence="6 7">
    <name type="scientific">Deinococcus depolymerans</name>
    <dbReference type="NCBI Taxonomy" id="392408"/>
    <lineage>
        <taxon>Bacteria</taxon>
        <taxon>Thermotogati</taxon>
        <taxon>Deinococcota</taxon>
        <taxon>Deinococci</taxon>
        <taxon>Deinococcales</taxon>
        <taxon>Deinococcaceae</taxon>
        <taxon>Deinococcus</taxon>
    </lineage>
</organism>
<evidence type="ECO:0000256" key="1">
    <source>
        <dbReference type="ARBA" id="ARBA00023015"/>
    </source>
</evidence>
<keyword evidence="3" id="KW-0804">Transcription</keyword>
<keyword evidence="7" id="KW-1185">Reference proteome</keyword>
<name>A0ABP3LH88_9DEIO</name>
<evidence type="ECO:0000256" key="3">
    <source>
        <dbReference type="ARBA" id="ARBA00023163"/>
    </source>
</evidence>
<keyword evidence="1" id="KW-0805">Transcription regulation</keyword>
<dbReference type="EMBL" id="BAAADB010000003">
    <property type="protein sequence ID" value="GAA0499692.1"/>
    <property type="molecule type" value="Genomic_DNA"/>
</dbReference>
<keyword evidence="2" id="KW-0238">DNA-binding</keyword>
<dbReference type="SMART" id="SM00862">
    <property type="entry name" value="Trans_reg_C"/>
    <property type="match status" value="1"/>
</dbReference>
<reference evidence="7" key="1">
    <citation type="journal article" date="2019" name="Int. J. Syst. Evol. Microbiol.">
        <title>The Global Catalogue of Microorganisms (GCM) 10K type strain sequencing project: providing services to taxonomists for standard genome sequencing and annotation.</title>
        <authorList>
            <consortium name="The Broad Institute Genomics Platform"/>
            <consortium name="The Broad Institute Genome Sequencing Center for Infectious Disease"/>
            <person name="Wu L."/>
            <person name="Ma J."/>
        </authorList>
    </citation>
    <scope>NUCLEOTIDE SEQUENCE [LARGE SCALE GENOMIC DNA]</scope>
    <source>
        <strain evidence="7">JCM 14368</strain>
    </source>
</reference>
<gene>
    <name evidence="6" type="ORF">GCM10008937_03700</name>
</gene>
<dbReference type="InterPro" id="IPR001867">
    <property type="entry name" value="OmpR/PhoB-type_DNA-bd"/>
</dbReference>
<dbReference type="InterPro" id="IPR036388">
    <property type="entry name" value="WH-like_DNA-bd_sf"/>
</dbReference>